<sequence length="227" mass="26052">MQYNLRYVKPSAHRINMSIFNAKLRNMMDTEIREMPPHLSKRWVKKVTLKDFNTPEKITVIASLLRKMVHFGCRSNLVRKTAVGILHGYRIPAKEHLGEISAIRHWISYNIHYVFDMGELFQTPVRQLIDWKRGVSASDCDCASILFASLCKSIGYQTGLLLVDSKGMGMINHCMGLVKLPKWDEYYKGKWIGIELTKHNTNIGWIPPLTTKKIIIKVDGAKLPTVL</sequence>
<gene>
    <name evidence="1" type="ORF">TM448A01908_0006</name>
</gene>
<evidence type="ECO:0008006" key="2">
    <source>
        <dbReference type="Google" id="ProtNLM"/>
    </source>
</evidence>
<evidence type="ECO:0000313" key="1">
    <source>
        <dbReference type="EMBL" id="QJA50840.1"/>
    </source>
</evidence>
<protein>
    <recommendedName>
        <fullName evidence="2">Transglutaminase domain-containing protein</fullName>
    </recommendedName>
</protein>
<organism evidence="1">
    <name type="scientific">viral metagenome</name>
    <dbReference type="NCBI Taxonomy" id="1070528"/>
    <lineage>
        <taxon>unclassified sequences</taxon>
        <taxon>metagenomes</taxon>
        <taxon>organismal metagenomes</taxon>
    </lineage>
</organism>
<reference evidence="1" key="1">
    <citation type="submission" date="2020-03" db="EMBL/GenBank/DDBJ databases">
        <title>The deep terrestrial virosphere.</title>
        <authorList>
            <person name="Holmfeldt K."/>
            <person name="Nilsson E."/>
            <person name="Simone D."/>
            <person name="Lopez-Fernandez M."/>
            <person name="Wu X."/>
            <person name="de Brujin I."/>
            <person name="Lundin D."/>
            <person name="Andersson A."/>
            <person name="Bertilsson S."/>
            <person name="Dopson M."/>
        </authorList>
    </citation>
    <scope>NUCLEOTIDE SEQUENCE</scope>
    <source>
        <strain evidence="1">TM448A01908</strain>
    </source>
</reference>
<dbReference type="SUPFAM" id="SSF54001">
    <property type="entry name" value="Cysteine proteinases"/>
    <property type="match status" value="1"/>
</dbReference>
<proteinExistence type="predicted"/>
<dbReference type="EMBL" id="MT144220">
    <property type="protein sequence ID" value="QJA50840.1"/>
    <property type="molecule type" value="Genomic_DNA"/>
</dbReference>
<dbReference type="AlphaFoldDB" id="A0A6H1ZUF8"/>
<dbReference type="InterPro" id="IPR038765">
    <property type="entry name" value="Papain-like_cys_pep_sf"/>
</dbReference>
<accession>A0A6H1ZUF8</accession>
<name>A0A6H1ZUF8_9ZZZZ</name>